<accession>S4V2A9</accession>
<gene>
    <name evidence="14" type="primary">ATP8</name>
</gene>
<dbReference type="GO" id="GO:0015078">
    <property type="term" value="F:proton transmembrane transporter activity"/>
    <property type="evidence" value="ECO:0007669"/>
    <property type="project" value="InterPro"/>
</dbReference>
<geneLocation type="mitochondrion" evidence="14"/>
<keyword evidence="7 13" id="KW-1133">Transmembrane helix</keyword>
<dbReference type="PANTHER" id="PTHR39937:SF1">
    <property type="entry name" value="ATP SYNTHASE PROTEIN 8"/>
    <property type="match status" value="1"/>
</dbReference>
<dbReference type="InterPro" id="IPR001421">
    <property type="entry name" value="ATP8_metazoa"/>
</dbReference>
<dbReference type="GO" id="GO:0045259">
    <property type="term" value="C:proton-transporting ATP synthase complex"/>
    <property type="evidence" value="ECO:0007669"/>
    <property type="project" value="UniProtKB-KW"/>
</dbReference>
<evidence type="ECO:0000256" key="6">
    <source>
        <dbReference type="ARBA" id="ARBA00022781"/>
    </source>
</evidence>
<evidence type="ECO:0000256" key="11">
    <source>
        <dbReference type="ARBA" id="ARBA00023310"/>
    </source>
</evidence>
<dbReference type="GO" id="GO:0031966">
    <property type="term" value="C:mitochondrial membrane"/>
    <property type="evidence" value="ECO:0007669"/>
    <property type="project" value="UniProtKB-SubCell"/>
</dbReference>
<dbReference type="AlphaFoldDB" id="S4V2A9"/>
<protein>
    <recommendedName>
        <fullName evidence="12">ATP synthase complex subunit 8</fullName>
    </recommendedName>
</protein>
<keyword evidence="6 12" id="KW-0375">Hydrogen ion transport</keyword>
<dbReference type="Pfam" id="PF00895">
    <property type="entry name" value="ATP-synt_8"/>
    <property type="match status" value="1"/>
</dbReference>
<evidence type="ECO:0000256" key="10">
    <source>
        <dbReference type="ARBA" id="ARBA00023136"/>
    </source>
</evidence>
<sequence>MPQLDPSPWFYILLLSWTFIILLSPIKLSKFIHLNNPAVESHKNTTKTWFWPWP</sequence>
<evidence type="ECO:0000256" key="13">
    <source>
        <dbReference type="SAM" id="Phobius"/>
    </source>
</evidence>
<keyword evidence="8 12" id="KW-0406">Ion transport</keyword>
<keyword evidence="4 12" id="KW-0138">CF(0)</keyword>
<dbReference type="InterPro" id="IPR050635">
    <property type="entry name" value="ATPase_protein_8"/>
</dbReference>
<keyword evidence="10 13" id="KW-0472">Membrane</keyword>
<comment type="subcellular location">
    <subcellularLocation>
        <location evidence="1 12">Mitochondrion membrane</location>
        <topology evidence="1 12">Single-pass membrane protein</topology>
    </subcellularLocation>
</comment>
<proteinExistence type="inferred from homology"/>
<evidence type="ECO:0000256" key="3">
    <source>
        <dbReference type="ARBA" id="ARBA00022448"/>
    </source>
</evidence>
<name>S4V2A9_PHYTM</name>
<reference evidence="14" key="1">
    <citation type="journal article" date="2013" name="Mol. Biol. Evol.">
        <title>Efficient Sequencing of Anuran mtDNAs and a Mitogenomic Exploration of the Phylogeny and Evolution of Frogs.</title>
        <authorList>
            <person name="Zhang P."/>
            <person name="Liang D."/>
            <person name="Mao R.L."/>
            <person name="Hillis D.M."/>
            <person name="Wake D.B."/>
            <person name="Cannatella D.C."/>
        </authorList>
    </citation>
    <scope>NUCLEOTIDE SEQUENCE</scope>
</reference>
<dbReference type="EMBL" id="JX564887">
    <property type="protein sequence ID" value="AGN71450.1"/>
    <property type="molecule type" value="Genomic_DNA"/>
</dbReference>
<evidence type="ECO:0000256" key="12">
    <source>
        <dbReference type="RuleBase" id="RU003661"/>
    </source>
</evidence>
<keyword evidence="5 12" id="KW-0812">Transmembrane</keyword>
<dbReference type="PANTHER" id="PTHR39937">
    <property type="entry name" value="ATP SYNTHASE PROTEIN 8"/>
    <property type="match status" value="1"/>
</dbReference>
<evidence type="ECO:0000256" key="8">
    <source>
        <dbReference type="ARBA" id="ARBA00023065"/>
    </source>
</evidence>
<evidence type="ECO:0000256" key="4">
    <source>
        <dbReference type="ARBA" id="ARBA00022547"/>
    </source>
</evidence>
<keyword evidence="9 12" id="KW-0496">Mitochondrion</keyword>
<keyword evidence="11" id="KW-0066">ATP synthesis</keyword>
<evidence type="ECO:0000256" key="7">
    <source>
        <dbReference type="ARBA" id="ARBA00022989"/>
    </source>
</evidence>
<evidence type="ECO:0000313" key="14">
    <source>
        <dbReference type="EMBL" id="AGN71450.1"/>
    </source>
</evidence>
<feature type="transmembrane region" description="Helical" evidence="13">
    <location>
        <begin position="6"/>
        <end position="26"/>
    </location>
</feature>
<evidence type="ECO:0000256" key="5">
    <source>
        <dbReference type="ARBA" id="ARBA00022692"/>
    </source>
</evidence>
<evidence type="ECO:0000256" key="9">
    <source>
        <dbReference type="ARBA" id="ARBA00023128"/>
    </source>
</evidence>
<dbReference type="GO" id="GO:0015986">
    <property type="term" value="P:proton motive force-driven ATP synthesis"/>
    <property type="evidence" value="ECO:0007669"/>
    <property type="project" value="InterPro"/>
</dbReference>
<evidence type="ECO:0000256" key="1">
    <source>
        <dbReference type="ARBA" id="ARBA00004304"/>
    </source>
</evidence>
<comment type="similarity">
    <text evidence="2 12">Belongs to the ATPase protein 8 family.</text>
</comment>
<evidence type="ECO:0000256" key="2">
    <source>
        <dbReference type="ARBA" id="ARBA00008892"/>
    </source>
</evidence>
<organism evidence="14">
    <name type="scientific">Phyllomedusa tomopterna</name>
    <name type="common">Tiger-striped leaf frog</name>
    <name type="synonym">Pithecopus tomopternus</name>
    <dbReference type="NCBI Taxonomy" id="248868"/>
    <lineage>
        <taxon>Eukaryota</taxon>
        <taxon>Metazoa</taxon>
        <taxon>Chordata</taxon>
        <taxon>Craniata</taxon>
        <taxon>Vertebrata</taxon>
        <taxon>Euteleostomi</taxon>
        <taxon>Amphibia</taxon>
        <taxon>Batrachia</taxon>
        <taxon>Anura</taxon>
        <taxon>Neobatrachia</taxon>
        <taxon>Hyloidea</taxon>
        <taxon>Hylidae</taxon>
        <taxon>Phyllomedusinae</taxon>
        <taxon>Phyllomedusa</taxon>
    </lineage>
</organism>
<keyword evidence="3 12" id="KW-0813">Transport</keyword>